<organism evidence="2 3">
    <name type="scientific">Aplosporella prunicola CBS 121167</name>
    <dbReference type="NCBI Taxonomy" id="1176127"/>
    <lineage>
        <taxon>Eukaryota</taxon>
        <taxon>Fungi</taxon>
        <taxon>Dikarya</taxon>
        <taxon>Ascomycota</taxon>
        <taxon>Pezizomycotina</taxon>
        <taxon>Dothideomycetes</taxon>
        <taxon>Dothideomycetes incertae sedis</taxon>
        <taxon>Botryosphaeriales</taxon>
        <taxon>Aplosporellaceae</taxon>
        <taxon>Aplosporella</taxon>
    </lineage>
</organism>
<keyword evidence="3" id="KW-1185">Reference proteome</keyword>
<dbReference type="AlphaFoldDB" id="A0A6A6BT13"/>
<dbReference type="Proteomes" id="UP000799438">
    <property type="component" value="Unassembled WGS sequence"/>
</dbReference>
<sequence>MSDKIKARSRNQDQDQGNENEKTTRKPTLQPRHYGRIPHAPRSTPHARAHPTSQLASPNPSPNSQSIFTGPSARPSGWQGGGGSTSEPRERAIN</sequence>
<feature type="region of interest" description="Disordered" evidence="1">
    <location>
        <begin position="1"/>
        <end position="94"/>
    </location>
</feature>
<dbReference type="GeneID" id="54297306"/>
<dbReference type="RefSeq" id="XP_033402093.1">
    <property type="nucleotide sequence ID" value="XM_033539810.1"/>
</dbReference>
<name>A0A6A6BT13_9PEZI</name>
<feature type="compositionally biased region" description="Basic and acidic residues" evidence="1">
    <location>
        <begin position="1"/>
        <end position="24"/>
    </location>
</feature>
<evidence type="ECO:0000313" key="3">
    <source>
        <dbReference type="Proteomes" id="UP000799438"/>
    </source>
</evidence>
<proteinExistence type="predicted"/>
<accession>A0A6A6BT13</accession>
<dbReference type="EMBL" id="ML995476">
    <property type="protein sequence ID" value="KAF2146384.1"/>
    <property type="molecule type" value="Genomic_DNA"/>
</dbReference>
<protein>
    <submittedName>
        <fullName evidence="2">Uncharacterized protein</fullName>
    </submittedName>
</protein>
<evidence type="ECO:0000256" key="1">
    <source>
        <dbReference type="SAM" id="MobiDB-lite"/>
    </source>
</evidence>
<evidence type="ECO:0000313" key="2">
    <source>
        <dbReference type="EMBL" id="KAF2146384.1"/>
    </source>
</evidence>
<feature type="compositionally biased region" description="Polar residues" evidence="1">
    <location>
        <begin position="51"/>
        <end position="69"/>
    </location>
</feature>
<gene>
    <name evidence="2" type="ORF">K452DRAFT_283652</name>
</gene>
<reference evidence="2" key="1">
    <citation type="journal article" date="2020" name="Stud. Mycol.">
        <title>101 Dothideomycetes genomes: a test case for predicting lifestyles and emergence of pathogens.</title>
        <authorList>
            <person name="Haridas S."/>
            <person name="Albert R."/>
            <person name="Binder M."/>
            <person name="Bloem J."/>
            <person name="Labutti K."/>
            <person name="Salamov A."/>
            <person name="Andreopoulos B."/>
            <person name="Baker S."/>
            <person name="Barry K."/>
            <person name="Bills G."/>
            <person name="Bluhm B."/>
            <person name="Cannon C."/>
            <person name="Castanera R."/>
            <person name="Culley D."/>
            <person name="Daum C."/>
            <person name="Ezra D."/>
            <person name="Gonzalez J."/>
            <person name="Henrissat B."/>
            <person name="Kuo A."/>
            <person name="Liang C."/>
            <person name="Lipzen A."/>
            <person name="Lutzoni F."/>
            <person name="Magnuson J."/>
            <person name="Mondo S."/>
            <person name="Nolan M."/>
            <person name="Ohm R."/>
            <person name="Pangilinan J."/>
            <person name="Park H.-J."/>
            <person name="Ramirez L."/>
            <person name="Alfaro M."/>
            <person name="Sun H."/>
            <person name="Tritt A."/>
            <person name="Yoshinaga Y."/>
            <person name="Zwiers L.-H."/>
            <person name="Turgeon B."/>
            <person name="Goodwin S."/>
            <person name="Spatafora J."/>
            <person name="Crous P."/>
            <person name="Grigoriev I."/>
        </authorList>
    </citation>
    <scope>NUCLEOTIDE SEQUENCE</scope>
    <source>
        <strain evidence="2">CBS 121167</strain>
    </source>
</reference>